<protein>
    <recommendedName>
        <fullName evidence="1">CinA-like protein</fullName>
    </recommendedName>
</protein>
<dbReference type="SUPFAM" id="SSF142433">
    <property type="entry name" value="CinA-like"/>
    <property type="match status" value="1"/>
</dbReference>
<dbReference type="Pfam" id="PF00994">
    <property type="entry name" value="MoCF_biosynth"/>
    <property type="match status" value="1"/>
</dbReference>
<feature type="domain" description="MoaB/Mog" evidence="2">
    <location>
        <begin position="4"/>
        <end position="168"/>
    </location>
</feature>
<dbReference type="InterPro" id="IPR001453">
    <property type="entry name" value="MoaB/Mog_dom"/>
</dbReference>
<evidence type="ECO:0000313" key="4">
    <source>
        <dbReference type="Proteomes" id="UP001466331"/>
    </source>
</evidence>
<sequence length="421" mass="45422">MKATIIIVGTELTRGRISDSHVSFISSSLFSIGIETEKAVIIPDKPDVIIRELSESCKSADIIFISGGLGPTSDDHTRDVLSAVSGKKLVFRTDLWDTLTERYPHLGSSMSNKKQAMLPEGFTPIDNTNGTAPGIYGRIGNAIVFALPGPPGELIPMYNNHVLPMLRGLTSDRIYPSHEKMYTCFLIPESRLEDALLDLGIPGLSWATQAQTGRVLLILTASSKKPVEDAVVYLRKKFLSYFILEGNVNIYELLLNELKKQSLLIAAAESCTGGAFSYGLTSVPGASSALWGAFVVYSNEAKRKILGVSEDIFYSYGAVSSQCVSAMLKGLFSISTASVGIAISGIAGPSGGSEEKPVGTVYIAVGRRESEELVVKLSLRGSREKIMHRAALVAAVLAYTIIRYPDLDMGGVKEYIENKLV</sequence>
<dbReference type="HAMAP" id="MF_00226_B">
    <property type="entry name" value="CinA_B"/>
    <property type="match status" value="1"/>
</dbReference>
<dbReference type="EMBL" id="JBCHKQ010000001">
    <property type="protein sequence ID" value="MEM5947605.1"/>
    <property type="molecule type" value="Genomic_DNA"/>
</dbReference>
<reference evidence="3 4" key="1">
    <citation type="submission" date="2024-03" db="EMBL/GenBank/DDBJ databases">
        <title>Ignisphaera cupida sp. nov., a hyperthermophilic hydrolytic archaeon from a hot spring of Kamchatka, and proposal of Ignisphaeraceae fam. nov.</title>
        <authorList>
            <person name="Podosokorskaya O.A."/>
            <person name="Elcheninov A.G."/>
            <person name="Maltseva A.I."/>
            <person name="Zayulina K.S."/>
            <person name="Novikov A."/>
            <person name="Merkel A.Y."/>
        </authorList>
    </citation>
    <scope>NUCLEOTIDE SEQUENCE [LARGE SCALE GENOMIC DNA]</scope>
    <source>
        <strain evidence="3 4">38H-sp</strain>
    </source>
</reference>
<dbReference type="Gene3D" id="3.40.980.10">
    <property type="entry name" value="MoaB/Mog-like domain"/>
    <property type="match status" value="1"/>
</dbReference>
<dbReference type="SMART" id="SM00852">
    <property type="entry name" value="MoCF_biosynth"/>
    <property type="match status" value="1"/>
</dbReference>
<dbReference type="SUPFAM" id="SSF53218">
    <property type="entry name" value="Molybdenum cofactor biosynthesis proteins"/>
    <property type="match status" value="1"/>
</dbReference>
<evidence type="ECO:0000259" key="2">
    <source>
        <dbReference type="SMART" id="SM00852"/>
    </source>
</evidence>
<dbReference type="Pfam" id="PF02464">
    <property type="entry name" value="CinA"/>
    <property type="match status" value="1"/>
</dbReference>
<dbReference type="CDD" id="cd00885">
    <property type="entry name" value="cinA"/>
    <property type="match status" value="1"/>
</dbReference>
<dbReference type="InterPro" id="IPR036653">
    <property type="entry name" value="CinA-like_C"/>
</dbReference>
<dbReference type="Gene3D" id="3.90.950.20">
    <property type="entry name" value="CinA-like"/>
    <property type="match status" value="1"/>
</dbReference>
<keyword evidence="4" id="KW-1185">Reference proteome</keyword>
<gene>
    <name evidence="3" type="ORF">WKV44_03510</name>
</gene>
<dbReference type="InterPro" id="IPR008136">
    <property type="entry name" value="CinA_C"/>
</dbReference>
<dbReference type="InterPro" id="IPR008135">
    <property type="entry name" value="Competence-induced_CinA"/>
</dbReference>
<dbReference type="InterPro" id="IPR050101">
    <property type="entry name" value="CinA"/>
</dbReference>
<dbReference type="NCBIfam" id="TIGR00199">
    <property type="entry name" value="PncC_domain"/>
    <property type="match status" value="1"/>
</dbReference>
<comment type="caution">
    <text evidence="3">The sequence shown here is derived from an EMBL/GenBank/DDBJ whole genome shotgun (WGS) entry which is preliminary data.</text>
</comment>
<dbReference type="PIRSF" id="PIRSF006728">
    <property type="entry name" value="CinA"/>
    <property type="match status" value="1"/>
</dbReference>
<name>A0ABU9UCA4_9SPIR</name>
<organism evidence="3 4">
    <name type="scientific">Rarispira pelagica</name>
    <dbReference type="NCBI Taxonomy" id="3141764"/>
    <lineage>
        <taxon>Bacteria</taxon>
        <taxon>Pseudomonadati</taxon>
        <taxon>Spirochaetota</taxon>
        <taxon>Spirochaetia</taxon>
        <taxon>Winmispirales</taxon>
        <taxon>Winmispiraceae</taxon>
        <taxon>Rarispira</taxon>
    </lineage>
</organism>
<evidence type="ECO:0000256" key="1">
    <source>
        <dbReference type="HAMAP-Rule" id="MF_00226"/>
    </source>
</evidence>
<dbReference type="RefSeq" id="WP_420069048.1">
    <property type="nucleotide sequence ID" value="NZ_JBCHKQ010000001.1"/>
</dbReference>
<accession>A0ABU9UCA4</accession>
<dbReference type="Proteomes" id="UP001466331">
    <property type="component" value="Unassembled WGS sequence"/>
</dbReference>
<dbReference type="PANTHER" id="PTHR13939:SF0">
    <property type="entry name" value="NMN AMIDOHYDROLASE-LIKE PROTEIN YFAY"/>
    <property type="match status" value="1"/>
</dbReference>
<proteinExistence type="inferred from homology"/>
<dbReference type="InterPro" id="IPR036425">
    <property type="entry name" value="MoaB/Mog-like_dom_sf"/>
</dbReference>
<comment type="similarity">
    <text evidence="1">Belongs to the CinA family.</text>
</comment>
<evidence type="ECO:0000313" key="3">
    <source>
        <dbReference type="EMBL" id="MEM5947605.1"/>
    </source>
</evidence>
<dbReference type="PANTHER" id="PTHR13939">
    <property type="entry name" value="NICOTINAMIDE-NUCLEOTIDE AMIDOHYDROLASE PNCC"/>
    <property type="match status" value="1"/>
</dbReference>